<dbReference type="Proteomes" id="UP000324222">
    <property type="component" value="Unassembled WGS sequence"/>
</dbReference>
<accession>A0A5B7G625</accession>
<comment type="caution">
    <text evidence="1">The sequence shown here is derived from an EMBL/GenBank/DDBJ whole genome shotgun (WGS) entry which is preliminary data.</text>
</comment>
<evidence type="ECO:0000313" key="1">
    <source>
        <dbReference type="EMBL" id="MPC55670.1"/>
    </source>
</evidence>
<protein>
    <submittedName>
        <fullName evidence="1">Uncharacterized protein</fullName>
    </submittedName>
</protein>
<dbReference type="EMBL" id="VSRR010013354">
    <property type="protein sequence ID" value="MPC55670.1"/>
    <property type="molecule type" value="Genomic_DNA"/>
</dbReference>
<gene>
    <name evidence="1" type="ORF">E2C01_049613</name>
</gene>
<reference evidence="1 2" key="1">
    <citation type="submission" date="2019-05" db="EMBL/GenBank/DDBJ databases">
        <title>Another draft genome of Portunus trituberculatus and its Hox gene families provides insights of decapod evolution.</title>
        <authorList>
            <person name="Jeong J.-H."/>
            <person name="Song I."/>
            <person name="Kim S."/>
            <person name="Choi T."/>
            <person name="Kim D."/>
            <person name="Ryu S."/>
            <person name="Kim W."/>
        </authorList>
    </citation>
    <scope>NUCLEOTIDE SEQUENCE [LARGE SCALE GENOMIC DNA]</scope>
    <source>
        <tissue evidence="1">Muscle</tissue>
    </source>
</reference>
<proteinExistence type="predicted"/>
<sequence>MKSINFRKKRMEEDIHQVNTKRARKMRMISKSGGVAWELPHSRRASKVASRRSGKTRFPLPGASVLPLVAVGKIIQ</sequence>
<dbReference type="AlphaFoldDB" id="A0A5B7G625"/>
<name>A0A5B7G625_PORTR</name>
<evidence type="ECO:0000313" key="2">
    <source>
        <dbReference type="Proteomes" id="UP000324222"/>
    </source>
</evidence>
<organism evidence="1 2">
    <name type="scientific">Portunus trituberculatus</name>
    <name type="common">Swimming crab</name>
    <name type="synonym">Neptunus trituberculatus</name>
    <dbReference type="NCBI Taxonomy" id="210409"/>
    <lineage>
        <taxon>Eukaryota</taxon>
        <taxon>Metazoa</taxon>
        <taxon>Ecdysozoa</taxon>
        <taxon>Arthropoda</taxon>
        <taxon>Crustacea</taxon>
        <taxon>Multicrustacea</taxon>
        <taxon>Malacostraca</taxon>
        <taxon>Eumalacostraca</taxon>
        <taxon>Eucarida</taxon>
        <taxon>Decapoda</taxon>
        <taxon>Pleocyemata</taxon>
        <taxon>Brachyura</taxon>
        <taxon>Eubrachyura</taxon>
        <taxon>Portunoidea</taxon>
        <taxon>Portunidae</taxon>
        <taxon>Portuninae</taxon>
        <taxon>Portunus</taxon>
    </lineage>
</organism>
<keyword evidence="2" id="KW-1185">Reference proteome</keyword>